<name>A7EAC8_SCLS1</name>
<dbReference type="KEGG" id="ssl:SS1G_02260"/>
<organism evidence="1 2">
    <name type="scientific">Sclerotinia sclerotiorum (strain ATCC 18683 / 1980 / Ss-1)</name>
    <name type="common">White mold</name>
    <name type="synonym">Whetzelinia sclerotiorum</name>
    <dbReference type="NCBI Taxonomy" id="665079"/>
    <lineage>
        <taxon>Eukaryota</taxon>
        <taxon>Fungi</taxon>
        <taxon>Dikarya</taxon>
        <taxon>Ascomycota</taxon>
        <taxon>Pezizomycotina</taxon>
        <taxon>Leotiomycetes</taxon>
        <taxon>Helotiales</taxon>
        <taxon>Sclerotiniaceae</taxon>
        <taxon>Sclerotinia</taxon>
    </lineage>
</organism>
<dbReference type="InParanoid" id="A7EAC8"/>
<accession>A7EAC8</accession>
<dbReference type="RefSeq" id="XP_001596044.1">
    <property type="nucleotide sequence ID" value="XM_001595994.1"/>
</dbReference>
<reference evidence="2" key="1">
    <citation type="journal article" date="2011" name="PLoS Genet.">
        <title>Genomic analysis of the necrotrophic fungal pathogens Sclerotinia sclerotiorum and Botrytis cinerea.</title>
        <authorList>
            <person name="Amselem J."/>
            <person name="Cuomo C.A."/>
            <person name="van Kan J.A."/>
            <person name="Viaud M."/>
            <person name="Benito E.P."/>
            <person name="Couloux A."/>
            <person name="Coutinho P.M."/>
            <person name="de Vries R.P."/>
            <person name="Dyer P.S."/>
            <person name="Fillinger S."/>
            <person name="Fournier E."/>
            <person name="Gout L."/>
            <person name="Hahn M."/>
            <person name="Kohn L."/>
            <person name="Lapalu N."/>
            <person name="Plummer K.M."/>
            <person name="Pradier J.M."/>
            <person name="Quevillon E."/>
            <person name="Sharon A."/>
            <person name="Simon A."/>
            <person name="ten Have A."/>
            <person name="Tudzynski B."/>
            <person name="Tudzynski P."/>
            <person name="Wincker P."/>
            <person name="Andrew M."/>
            <person name="Anthouard V."/>
            <person name="Beever R.E."/>
            <person name="Beffa R."/>
            <person name="Benoit I."/>
            <person name="Bouzid O."/>
            <person name="Brault B."/>
            <person name="Chen Z."/>
            <person name="Choquer M."/>
            <person name="Collemare J."/>
            <person name="Cotton P."/>
            <person name="Danchin E.G."/>
            <person name="Da Silva C."/>
            <person name="Gautier A."/>
            <person name="Giraud C."/>
            <person name="Giraud T."/>
            <person name="Gonzalez C."/>
            <person name="Grossetete S."/>
            <person name="Guldener U."/>
            <person name="Henrissat B."/>
            <person name="Howlett B.J."/>
            <person name="Kodira C."/>
            <person name="Kretschmer M."/>
            <person name="Lappartient A."/>
            <person name="Leroch M."/>
            <person name="Levis C."/>
            <person name="Mauceli E."/>
            <person name="Neuveglise C."/>
            <person name="Oeser B."/>
            <person name="Pearson M."/>
            <person name="Poulain J."/>
            <person name="Poussereau N."/>
            <person name="Quesneville H."/>
            <person name="Rascle C."/>
            <person name="Schumacher J."/>
            <person name="Segurens B."/>
            <person name="Sexton A."/>
            <person name="Silva E."/>
            <person name="Sirven C."/>
            <person name="Soanes D.M."/>
            <person name="Talbot N.J."/>
            <person name="Templeton M."/>
            <person name="Yandava C."/>
            <person name="Yarden O."/>
            <person name="Zeng Q."/>
            <person name="Rollins J.A."/>
            <person name="Lebrun M.H."/>
            <person name="Dickman M."/>
        </authorList>
    </citation>
    <scope>NUCLEOTIDE SEQUENCE [LARGE SCALE GENOMIC DNA]</scope>
    <source>
        <strain evidence="2">ATCC 18683 / 1980 / Ss-1</strain>
    </source>
</reference>
<evidence type="ECO:0000313" key="1">
    <source>
        <dbReference type="EMBL" id="EDN99406.1"/>
    </source>
</evidence>
<protein>
    <submittedName>
        <fullName evidence="1">Uncharacterized protein</fullName>
    </submittedName>
</protein>
<dbReference type="HOGENOM" id="CLU_2943178_0_0_1"/>
<keyword evidence="2" id="KW-1185">Reference proteome</keyword>
<dbReference type="EMBL" id="CH476623">
    <property type="protein sequence ID" value="EDN99406.1"/>
    <property type="molecule type" value="Genomic_DNA"/>
</dbReference>
<gene>
    <name evidence="1" type="ORF">SS1G_02260</name>
</gene>
<sequence>MYLNRSKNKPKIPNTSYKTRSTYKEVALDFVQHTQPTPWIHNTKEFEMENLCVRPCTTKK</sequence>
<dbReference type="AlphaFoldDB" id="A7EAC8"/>
<proteinExistence type="predicted"/>
<dbReference type="GeneID" id="5492549"/>
<dbReference type="Proteomes" id="UP000001312">
    <property type="component" value="Unassembled WGS sequence"/>
</dbReference>
<evidence type="ECO:0000313" key="2">
    <source>
        <dbReference type="Proteomes" id="UP000001312"/>
    </source>
</evidence>